<keyword evidence="2" id="KW-1185">Reference proteome</keyword>
<dbReference type="InterPro" id="IPR038512">
    <property type="entry name" value="GpU-like_sf"/>
</dbReference>
<evidence type="ECO:0008006" key="3">
    <source>
        <dbReference type="Google" id="ProtNLM"/>
    </source>
</evidence>
<reference evidence="2" key="1">
    <citation type="submission" date="2019-07" db="EMBL/GenBank/DDBJ databases">
        <title>Chitinimonas sp. nov., isolated from Ny-Alesund, arctica soil.</title>
        <authorList>
            <person name="Xu Q."/>
            <person name="Peng F."/>
        </authorList>
    </citation>
    <scope>NUCLEOTIDE SEQUENCE [LARGE SCALE GENOMIC DNA]</scope>
    <source>
        <strain evidence="2">R3-44</strain>
    </source>
</reference>
<organism evidence="1 2">
    <name type="scientific">Chitinimonas arctica</name>
    <dbReference type="NCBI Taxonomy" id="2594795"/>
    <lineage>
        <taxon>Bacteria</taxon>
        <taxon>Pseudomonadati</taxon>
        <taxon>Pseudomonadota</taxon>
        <taxon>Betaproteobacteria</taxon>
        <taxon>Neisseriales</taxon>
        <taxon>Chitinibacteraceae</taxon>
        <taxon>Chitinimonas</taxon>
    </lineage>
</organism>
<proteinExistence type="predicted"/>
<dbReference type="OrthoDB" id="8419745at2"/>
<dbReference type="EMBL" id="CP041730">
    <property type="protein sequence ID" value="QDQ26705.1"/>
    <property type="molecule type" value="Genomic_DNA"/>
</dbReference>
<dbReference type="KEGG" id="cari:FNU76_10200"/>
<evidence type="ECO:0000313" key="1">
    <source>
        <dbReference type="EMBL" id="QDQ26705.1"/>
    </source>
</evidence>
<dbReference type="Gene3D" id="3.30.70.1700">
    <property type="entry name" value="Phage minor tail protein U"/>
    <property type="match status" value="1"/>
</dbReference>
<name>A0A516SEX2_9NEIS</name>
<dbReference type="AlphaFoldDB" id="A0A516SEX2"/>
<dbReference type="Proteomes" id="UP000317550">
    <property type="component" value="Chromosome"/>
</dbReference>
<gene>
    <name evidence="1" type="ORF">FNU76_10200</name>
</gene>
<sequence length="152" mass="16165">MSTHARTQIRAAAKQALAGLPSIGSRVFSNRARPVDPDKLGGPCLLVYCNDEPQIEAAEIGTPHVQLRRLDLVLRVVCKAGTDVDDVLDACLLQIEQAMAADTSLGGVIPAGVQLASIQTDVDDSLETPLGVAVLLYRAEYQTFNTAPDVLL</sequence>
<evidence type="ECO:0000313" key="2">
    <source>
        <dbReference type="Proteomes" id="UP000317550"/>
    </source>
</evidence>
<accession>A0A516SEX2</accession>
<dbReference type="RefSeq" id="WP_144278099.1">
    <property type="nucleotide sequence ID" value="NZ_CP041730.1"/>
</dbReference>
<protein>
    <recommendedName>
        <fullName evidence="3">DUF3168 domain-containing protein</fullName>
    </recommendedName>
</protein>